<dbReference type="InterPro" id="IPR002885">
    <property type="entry name" value="PPR_rpt"/>
</dbReference>
<feature type="repeat" description="PPR" evidence="3">
    <location>
        <begin position="372"/>
        <end position="406"/>
    </location>
</feature>
<dbReference type="Pfam" id="PF13041">
    <property type="entry name" value="PPR_2"/>
    <property type="match status" value="3"/>
</dbReference>
<dbReference type="Gene3D" id="1.25.40.10">
    <property type="entry name" value="Tetratricopeptide repeat domain"/>
    <property type="match status" value="5"/>
</dbReference>
<dbReference type="NCBIfam" id="TIGR00756">
    <property type="entry name" value="PPR"/>
    <property type="match status" value="7"/>
</dbReference>
<gene>
    <name evidence="5" type="ORF">LITE_LOCUS10133</name>
</gene>
<sequence length="559" mass="63548">MLTRLSAPNHRRRWTFLRLLSKTSTTTSVADHPPSRSSVPLSSFILSPSDRRSTPQTTTTEPPPDAASLTSLILNSSDRRTLAQKLHSPSIQWSPELVNTIMKRLWNHGPKALQFFHLLSHHPSYCHDASSFDHAIDISARLRDFRTLWTLVSRMRSTKIGPSPKTFAIIAERYASAKRPHKALDIFLSMHEYGWFPDLNSFNALLDVLCKSNHVEMAYNLFKALRGKFRADCVSYNTIVNGWCLIKRTGKAVEVMKEMVERGVSPNLTTYNILIKGYFRASQIEEGWKFFLEMKKRKWEVDVVTYTTVIHGLGVAGEIKRSRNVFDRMVNEGVLPSVATYNAFIQVLCKKDCLENALVIFGDMVRKGYEPNVTTYTVLIRGLCHAGEFEKALQFMGNMKGDGCQPNLQTYNVMIRYLCDAGEIDKGLDLFEKMGGGDCLPSLDTYNILISAMFVRKKADDLLFAGKLLIEMVDRGFVPRRFTFNRILNGLSLTGSHEFARKILRLQNDQLVDAHLHHAKITTTAVYWFVCNSPSPKSCEHYACAEDVNKQPLLEYNEQ</sequence>
<keyword evidence="2" id="KW-0677">Repeat</keyword>
<reference evidence="5" key="1">
    <citation type="submission" date="2022-08" db="EMBL/GenBank/DDBJ databases">
        <authorList>
            <person name="Gutierrez-Valencia J."/>
        </authorList>
    </citation>
    <scope>NUCLEOTIDE SEQUENCE</scope>
</reference>
<feature type="repeat" description="PPR" evidence="3">
    <location>
        <begin position="267"/>
        <end position="301"/>
    </location>
</feature>
<feature type="repeat" description="PPR" evidence="3">
    <location>
        <begin position="337"/>
        <end position="371"/>
    </location>
</feature>
<dbReference type="AlphaFoldDB" id="A0AAV0INK5"/>
<comment type="caution">
    <text evidence="5">The sequence shown here is derived from an EMBL/GenBank/DDBJ whole genome shotgun (WGS) entry which is preliminary data.</text>
</comment>
<evidence type="ECO:0000313" key="6">
    <source>
        <dbReference type="Proteomes" id="UP001154282"/>
    </source>
</evidence>
<dbReference type="Proteomes" id="UP001154282">
    <property type="component" value="Unassembled WGS sequence"/>
</dbReference>
<feature type="repeat" description="PPR" evidence="3">
    <location>
        <begin position="163"/>
        <end position="197"/>
    </location>
</feature>
<evidence type="ECO:0000256" key="2">
    <source>
        <dbReference type="ARBA" id="ARBA00022737"/>
    </source>
</evidence>
<protein>
    <recommendedName>
        <fullName evidence="7">Pentatricopeptide repeat-containing protein</fullName>
    </recommendedName>
</protein>
<dbReference type="InterPro" id="IPR051240">
    <property type="entry name" value="Mito_RNA-Proc/Resp"/>
</dbReference>
<feature type="region of interest" description="Disordered" evidence="4">
    <location>
        <begin position="25"/>
        <end position="68"/>
    </location>
</feature>
<dbReference type="PANTHER" id="PTHR47933">
    <property type="entry name" value="PENTATRICOPEPTIDE REPEAT-CONTAINING PROTEIN 1, MITOCHONDRIAL"/>
    <property type="match status" value="1"/>
</dbReference>
<feature type="repeat" description="PPR" evidence="3">
    <location>
        <begin position="302"/>
        <end position="336"/>
    </location>
</feature>
<dbReference type="PANTHER" id="PTHR47933:SF11">
    <property type="entry name" value="PENTATRICOPEPTIDE REPEAT-CONTAINING PROTEIN 2"/>
    <property type="match status" value="1"/>
</dbReference>
<feature type="compositionally biased region" description="Polar residues" evidence="4">
    <location>
        <begin position="35"/>
        <end position="46"/>
    </location>
</feature>
<comment type="similarity">
    <text evidence="1">Belongs to the PPR family. P subfamily.</text>
</comment>
<name>A0AAV0INK5_9ROSI</name>
<dbReference type="EMBL" id="CAMGYJ010000004">
    <property type="protein sequence ID" value="CAI0398996.1"/>
    <property type="molecule type" value="Genomic_DNA"/>
</dbReference>
<evidence type="ECO:0000313" key="5">
    <source>
        <dbReference type="EMBL" id="CAI0398996.1"/>
    </source>
</evidence>
<organism evidence="5 6">
    <name type="scientific">Linum tenue</name>
    <dbReference type="NCBI Taxonomy" id="586396"/>
    <lineage>
        <taxon>Eukaryota</taxon>
        <taxon>Viridiplantae</taxon>
        <taxon>Streptophyta</taxon>
        <taxon>Embryophyta</taxon>
        <taxon>Tracheophyta</taxon>
        <taxon>Spermatophyta</taxon>
        <taxon>Magnoliopsida</taxon>
        <taxon>eudicotyledons</taxon>
        <taxon>Gunneridae</taxon>
        <taxon>Pentapetalae</taxon>
        <taxon>rosids</taxon>
        <taxon>fabids</taxon>
        <taxon>Malpighiales</taxon>
        <taxon>Linaceae</taxon>
        <taxon>Linum</taxon>
    </lineage>
</organism>
<evidence type="ECO:0000256" key="1">
    <source>
        <dbReference type="ARBA" id="ARBA00007626"/>
    </source>
</evidence>
<evidence type="ECO:0008006" key="7">
    <source>
        <dbReference type="Google" id="ProtNLM"/>
    </source>
</evidence>
<proteinExistence type="inferred from homology"/>
<dbReference type="Pfam" id="PF01535">
    <property type="entry name" value="PPR"/>
    <property type="match status" value="2"/>
</dbReference>
<dbReference type="Pfam" id="PF12854">
    <property type="entry name" value="PPR_1"/>
    <property type="match status" value="1"/>
</dbReference>
<dbReference type="GO" id="GO:0003729">
    <property type="term" value="F:mRNA binding"/>
    <property type="evidence" value="ECO:0007669"/>
    <property type="project" value="TreeGrafter"/>
</dbReference>
<feature type="repeat" description="PPR" evidence="3">
    <location>
        <begin position="198"/>
        <end position="228"/>
    </location>
</feature>
<feature type="repeat" description="PPR" evidence="3">
    <location>
        <begin position="407"/>
        <end position="441"/>
    </location>
</feature>
<evidence type="ECO:0000256" key="4">
    <source>
        <dbReference type="SAM" id="MobiDB-lite"/>
    </source>
</evidence>
<evidence type="ECO:0000256" key="3">
    <source>
        <dbReference type="PROSITE-ProRule" id="PRU00708"/>
    </source>
</evidence>
<feature type="repeat" description="PPR" evidence="3">
    <location>
        <begin position="232"/>
        <end position="266"/>
    </location>
</feature>
<keyword evidence="6" id="KW-1185">Reference proteome</keyword>
<accession>A0AAV0INK5</accession>
<dbReference type="InterPro" id="IPR011990">
    <property type="entry name" value="TPR-like_helical_dom_sf"/>
</dbReference>
<dbReference type="PROSITE" id="PS51375">
    <property type="entry name" value="PPR"/>
    <property type="match status" value="8"/>
</dbReference>